<evidence type="ECO:0000256" key="2">
    <source>
        <dbReference type="ARBA" id="ARBA00023128"/>
    </source>
</evidence>
<keyword evidence="2" id="KW-0496">Mitochondrion</keyword>
<dbReference type="InterPro" id="IPR021278">
    <property type="entry name" value="ATP19"/>
</dbReference>
<evidence type="ECO:0008006" key="6">
    <source>
        <dbReference type="Google" id="ProtNLM"/>
    </source>
</evidence>
<dbReference type="GO" id="GO:0015986">
    <property type="term" value="P:proton motive force-driven ATP synthesis"/>
    <property type="evidence" value="ECO:0007669"/>
    <property type="project" value="TreeGrafter"/>
</dbReference>
<comment type="subcellular location">
    <subcellularLocation>
        <location evidence="1">Mitochondrion membrane</location>
    </subcellularLocation>
</comment>
<evidence type="ECO:0000256" key="1">
    <source>
        <dbReference type="ARBA" id="ARBA00004325"/>
    </source>
</evidence>
<proteinExistence type="predicted"/>
<protein>
    <recommendedName>
        <fullName evidence="6">ATP synthase subunit K, mitochondrial</fullName>
    </recommendedName>
</protein>
<keyword evidence="5" id="KW-1185">Reference proteome</keyword>
<evidence type="ECO:0000313" key="5">
    <source>
        <dbReference type="Proteomes" id="UP000095009"/>
    </source>
</evidence>
<dbReference type="Proteomes" id="UP000095009">
    <property type="component" value="Unassembled WGS sequence"/>
</dbReference>
<evidence type="ECO:0000256" key="3">
    <source>
        <dbReference type="ARBA" id="ARBA00023136"/>
    </source>
</evidence>
<dbReference type="AlphaFoldDB" id="A0A1E3PF08"/>
<accession>A0A1E3PF08</accession>
<reference evidence="4 5" key="1">
    <citation type="journal article" date="2016" name="Proc. Natl. Acad. Sci. U.S.A.">
        <title>Comparative genomics of biotechnologically important yeasts.</title>
        <authorList>
            <person name="Riley R."/>
            <person name="Haridas S."/>
            <person name="Wolfe K.H."/>
            <person name="Lopes M.R."/>
            <person name="Hittinger C.T."/>
            <person name="Goeker M."/>
            <person name="Salamov A.A."/>
            <person name="Wisecaver J.H."/>
            <person name="Long T.M."/>
            <person name="Calvey C.H."/>
            <person name="Aerts A.L."/>
            <person name="Barry K.W."/>
            <person name="Choi C."/>
            <person name="Clum A."/>
            <person name="Coughlan A.Y."/>
            <person name="Deshpande S."/>
            <person name="Douglass A.P."/>
            <person name="Hanson S.J."/>
            <person name="Klenk H.-P."/>
            <person name="LaButti K.M."/>
            <person name="Lapidus A."/>
            <person name="Lindquist E.A."/>
            <person name="Lipzen A.M."/>
            <person name="Meier-Kolthoff J.P."/>
            <person name="Ohm R.A."/>
            <person name="Otillar R.P."/>
            <person name="Pangilinan J.L."/>
            <person name="Peng Y."/>
            <person name="Rokas A."/>
            <person name="Rosa C.A."/>
            <person name="Scheuner C."/>
            <person name="Sibirny A.A."/>
            <person name="Slot J.C."/>
            <person name="Stielow J.B."/>
            <person name="Sun H."/>
            <person name="Kurtzman C.P."/>
            <person name="Blackwell M."/>
            <person name="Grigoriev I.V."/>
            <person name="Jeffries T.W."/>
        </authorList>
    </citation>
    <scope>NUCLEOTIDE SEQUENCE [LARGE SCALE GENOMIC DNA]</scope>
    <source>
        <strain evidence="4 5">DSM 6958</strain>
    </source>
</reference>
<keyword evidence="3" id="KW-0472">Membrane</keyword>
<sequence length="72" mass="7471">MGQSYLIFGRQVPSHQIVVATLAALGGAIFYSTSGSKAAPAPVTAPSAAQAADSFDVEKSIVDFLKEQDSKK</sequence>
<dbReference type="PANTHER" id="PTHR28074">
    <property type="entry name" value="ATP SYNTHASE SUBUNIT K, MITOCHONDRIAL"/>
    <property type="match status" value="1"/>
</dbReference>
<dbReference type="Pfam" id="PF11022">
    <property type="entry name" value="ATP19"/>
    <property type="match status" value="1"/>
</dbReference>
<organism evidence="4 5">
    <name type="scientific">Nadsonia fulvescens var. elongata DSM 6958</name>
    <dbReference type="NCBI Taxonomy" id="857566"/>
    <lineage>
        <taxon>Eukaryota</taxon>
        <taxon>Fungi</taxon>
        <taxon>Dikarya</taxon>
        <taxon>Ascomycota</taxon>
        <taxon>Saccharomycotina</taxon>
        <taxon>Dipodascomycetes</taxon>
        <taxon>Dipodascales</taxon>
        <taxon>Dipodascales incertae sedis</taxon>
        <taxon>Nadsonia</taxon>
    </lineage>
</organism>
<evidence type="ECO:0000313" key="4">
    <source>
        <dbReference type="EMBL" id="ODQ63993.1"/>
    </source>
</evidence>
<dbReference type="GO" id="GO:0031966">
    <property type="term" value="C:mitochondrial membrane"/>
    <property type="evidence" value="ECO:0007669"/>
    <property type="project" value="UniProtKB-SubCell"/>
</dbReference>
<dbReference type="OrthoDB" id="2094445at2759"/>
<name>A0A1E3PF08_9ASCO</name>
<dbReference type="PANTHER" id="PTHR28074:SF1">
    <property type="entry name" value="ATP SYNTHASE SUBUNIT K, MITOCHONDRIAL"/>
    <property type="match status" value="1"/>
</dbReference>
<dbReference type="EMBL" id="KV454413">
    <property type="protein sequence ID" value="ODQ63993.1"/>
    <property type="molecule type" value="Genomic_DNA"/>
</dbReference>
<gene>
    <name evidence="4" type="ORF">NADFUDRAFT_52978</name>
</gene>